<evidence type="ECO:0000256" key="1">
    <source>
        <dbReference type="SAM" id="MobiDB-lite"/>
    </source>
</evidence>
<gene>
    <name evidence="2" type="ORF">E2C01_027917</name>
</gene>
<feature type="compositionally biased region" description="Polar residues" evidence="1">
    <location>
        <begin position="17"/>
        <end position="36"/>
    </location>
</feature>
<evidence type="ECO:0000313" key="3">
    <source>
        <dbReference type="Proteomes" id="UP000324222"/>
    </source>
</evidence>
<comment type="caution">
    <text evidence="2">The sequence shown here is derived from an EMBL/GenBank/DDBJ whole genome shotgun (WGS) entry which is preliminary data.</text>
</comment>
<keyword evidence="3" id="KW-1185">Reference proteome</keyword>
<proteinExistence type="predicted"/>
<sequence length="105" mass="10534">MVEDEGSTPHRPGPWDNNGSETGTCMSDCTPSTGGSSKCGASATHTRTVRVKPGEETTVVGATGATGATRATFGPEETVEGMAENTVKGNRLTGVAIGMATFVGG</sequence>
<feature type="region of interest" description="Disordered" evidence="1">
    <location>
        <begin position="1"/>
        <end position="47"/>
    </location>
</feature>
<accession>A0A5B7EMU6</accession>
<reference evidence="2 3" key="1">
    <citation type="submission" date="2019-05" db="EMBL/GenBank/DDBJ databases">
        <title>Another draft genome of Portunus trituberculatus and its Hox gene families provides insights of decapod evolution.</title>
        <authorList>
            <person name="Jeong J.-H."/>
            <person name="Song I."/>
            <person name="Kim S."/>
            <person name="Choi T."/>
            <person name="Kim D."/>
            <person name="Ryu S."/>
            <person name="Kim W."/>
        </authorList>
    </citation>
    <scope>NUCLEOTIDE SEQUENCE [LARGE SCALE GENOMIC DNA]</scope>
    <source>
        <tissue evidence="2">Muscle</tissue>
    </source>
</reference>
<organism evidence="2 3">
    <name type="scientific">Portunus trituberculatus</name>
    <name type="common">Swimming crab</name>
    <name type="synonym">Neptunus trituberculatus</name>
    <dbReference type="NCBI Taxonomy" id="210409"/>
    <lineage>
        <taxon>Eukaryota</taxon>
        <taxon>Metazoa</taxon>
        <taxon>Ecdysozoa</taxon>
        <taxon>Arthropoda</taxon>
        <taxon>Crustacea</taxon>
        <taxon>Multicrustacea</taxon>
        <taxon>Malacostraca</taxon>
        <taxon>Eumalacostraca</taxon>
        <taxon>Eucarida</taxon>
        <taxon>Decapoda</taxon>
        <taxon>Pleocyemata</taxon>
        <taxon>Brachyura</taxon>
        <taxon>Eubrachyura</taxon>
        <taxon>Portunoidea</taxon>
        <taxon>Portunidae</taxon>
        <taxon>Portuninae</taxon>
        <taxon>Portunus</taxon>
    </lineage>
</organism>
<protein>
    <submittedName>
        <fullName evidence="2">Uncharacterized protein</fullName>
    </submittedName>
</protein>
<name>A0A5B7EMU6_PORTR</name>
<dbReference type="AlphaFoldDB" id="A0A5B7EMU6"/>
<evidence type="ECO:0000313" key="2">
    <source>
        <dbReference type="EMBL" id="MPC34526.1"/>
    </source>
</evidence>
<dbReference type="Proteomes" id="UP000324222">
    <property type="component" value="Unassembled WGS sequence"/>
</dbReference>
<dbReference type="EMBL" id="VSRR010003074">
    <property type="protein sequence ID" value="MPC34526.1"/>
    <property type="molecule type" value="Genomic_DNA"/>
</dbReference>